<proteinExistence type="predicted"/>
<evidence type="ECO:0000256" key="1">
    <source>
        <dbReference type="SAM" id="MobiDB-lite"/>
    </source>
</evidence>
<keyword evidence="3" id="KW-1185">Reference proteome</keyword>
<protein>
    <submittedName>
        <fullName evidence="2">Uncharacterized protein</fullName>
    </submittedName>
</protein>
<feature type="region of interest" description="Disordered" evidence="1">
    <location>
        <begin position="94"/>
        <end position="119"/>
    </location>
</feature>
<dbReference type="EMBL" id="JAVHJM010000009">
    <property type="protein sequence ID" value="KAK6506226.1"/>
    <property type="molecule type" value="Genomic_DNA"/>
</dbReference>
<organism evidence="2 3">
    <name type="scientific">Arthrobotrys conoides</name>
    <dbReference type="NCBI Taxonomy" id="74498"/>
    <lineage>
        <taxon>Eukaryota</taxon>
        <taxon>Fungi</taxon>
        <taxon>Dikarya</taxon>
        <taxon>Ascomycota</taxon>
        <taxon>Pezizomycotina</taxon>
        <taxon>Orbiliomycetes</taxon>
        <taxon>Orbiliales</taxon>
        <taxon>Orbiliaceae</taxon>
        <taxon>Arthrobotrys</taxon>
    </lineage>
</organism>
<accession>A0AAN8NA54</accession>
<dbReference type="AlphaFoldDB" id="A0AAN8NA54"/>
<comment type="caution">
    <text evidence="2">The sequence shown here is derived from an EMBL/GenBank/DDBJ whole genome shotgun (WGS) entry which is preliminary data.</text>
</comment>
<reference evidence="2 3" key="1">
    <citation type="submission" date="2019-10" db="EMBL/GenBank/DDBJ databases">
        <authorList>
            <person name="Palmer J.M."/>
        </authorList>
    </citation>
    <scope>NUCLEOTIDE SEQUENCE [LARGE SCALE GENOMIC DNA]</scope>
    <source>
        <strain evidence="2 3">TWF506</strain>
    </source>
</reference>
<name>A0AAN8NA54_9PEZI</name>
<evidence type="ECO:0000313" key="3">
    <source>
        <dbReference type="Proteomes" id="UP001307849"/>
    </source>
</evidence>
<gene>
    <name evidence="2" type="ORF">TWF506_011145</name>
</gene>
<evidence type="ECO:0000313" key="2">
    <source>
        <dbReference type="EMBL" id="KAK6506226.1"/>
    </source>
</evidence>
<dbReference type="Proteomes" id="UP001307849">
    <property type="component" value="Unassembled WGS sequence"/>
</dbReference>
<sequence length="119" mass="12789">MLIHCVLCALAQPNTRNISTVTTPDSSFTSLQIVEPTFLLTPQLSFSSTSNSDIARTGIFTAPTKNTAAIPIRPAADTQNTVGPETDAIVIHTSASFEESKQIKKQNSSRKGKKRSGQQ</sequence>
<feature type="compositionally biased region" description="Basic residues" evidence="1">
    <location>
        <begin position="103"/>
        <end position="119"/>
    </location>
</feature>